<dbReference type="EMBL" id="CAJZBQ010000044">
    <property type="protein sequence ID" value="CAG9327821.1"/>
    <property type="molecule type" value="Genomic_DNA"/>
</dbReference>
<keyword evidence="8" id="KW-1032">Host cell membrane</keyword>
<dbReference type="SMART" id="SM00220">
    <property type="entry name" value="S_TKc"/>
    <property type="match status" value="1"/>
</dbReference>
<keyword evidence="15" id="KW-0418">Kinase</keyword>
<dbReference type="CDD" id="cd05117">
    <property type="entry name" value="STKc_CAMK"/>
    <property type="match status" value="1"/>
</dbReference>
<keyword evidence="16" id="KW-0106">Calcium</keyword>
<comment type="catalytic activity">
    <reaction evidence="26">
        <text>L-seryl-[protein] + ATP = O-phospho-L-seryl-[protein] + ADP + H(+)</text>
        <dbReference type="Rhea" id="RHEA:17989"/>
        <dbReference type="Rhea" id="RHEA-COMP:9863"/>
        <dbReference type="Rhea" id="RHEA-COMP:11604"/>
        <dbReference type="ChEBI" id="CHEBI:15378"/>
        <dbReference type="ChEBI" id="CHEBI:29999"/>
        <dbReference type="ChEBI" id="CHEBI:30616"/>
        <dbReference type="ChEBI" id="CHEBI:83421"/>
        <dbReference type="ChEBI" id="CHEBI:456216"/>
        <dbReference type="EC" id="2.7.11.1"/>
    </reaction>
</comment>
<feature type="domain" description="EF-hand" evidence="34">
    <location>
        <begin position="391"/>
        <end position="422"/>
    </location>
</feature>
<dbReference type="PROSITE" id="PS00018">
    <property type="entry name" value="EF_HAND_1"/>
    <property type="match status" value="4"/>
</dbReference>
<keyword evidence="7" id="KW-1003">Cell membrane</keyword>
<dbReference type="InterPro" id="IPR011009">
    <property type="entry name" value="Kinase-like_dom_sf"/>
</dbReference>
<evidence type="ECO:0000256" key="19">
    <source>
        <dbReference type="ARBA" id="ARBA00022870"/>
    </source>
</evidence>
<feature type="domain" description="EF-hand" evidence="34">
    <location>
        <begin position="459"/>
        <end position="492"/>
    </location>
</feature>
<comment type="similarity">
    <text evidence="24">Belongs to the protein kinase superfamily. Ser/Thr protein kinase family. CDPK subfamily.</text>
</comment>
<evidence type="ECO:0000256" key="6">
    <source>
        <dbReference type="ARBA" id="ARBA00012513"/>
    </source>
</evidence>
<evidence type="ECO:0000256" key="10">
    <source>
        <dbReference type="ARBA" id="ARBA00022679"/>
    </source>
</evidence>
<dbReference type="InterPro" id="IPR008271">
    <property type="entry name" value="Ser/Thr_kinase_AS"/>
</dbReference>
<feature type="domain" description="EF-hand" evidence="34">
    <location>
        <begin position="423"/>
        <end position="458"/>
    </location>
</feature>
<dbReference type="InterPro" id="IPR017441">
    <property type="entry name" value="Protein_kinase_ATP_BS"/>
</dbReference>
<dbReference type="GO" id="GO:0004674">
    <property type="term" value="F:protein serine/threonine kinase activity"/>
    <property type="evidence" value="ECO:0007669"/>
    <property type="project" value="UniProtKB-KW"/>
</dbReference>
<evidence type="ECO:0000256" key="5">
    <source>
        <dbReference type="ARBA" id="ARBA00011245"/>
    </source>
</evidence>
<name>A0AAU9JNF7_9CILI</name>
<keyword evidence="11" id="KW-0519">Myristate</keyword>
<evidence type="ECO:0000256" key="9">
    <source>
        <dbReference type="ARBA" id="ARBA00022527"/>
    </source>
</evidence>
<evidence type="ECO:0000259" key="34">
    <source>
        <dbReference type="PROSITE" id="PS50222"/>
    </source>
</evidence>
<evidence type="ECO:0000256" key="17">
    <source>
        <dbReference type="ARBA" id="ARBA00022840"/>
    </source>
</evidence>
<evidence type="ECO:0000256" key="3">
    <source>
        <dbReference type="ARBA" id="ARBA00004342"/>
    </source>
</evidence>
<dbReference type="Pfam" id="PF00069">
    <property type="entry name" value="Pkinase"/>
    <property type="match status" value="1"/>
</dbReference>
<dbReference type="PROSITE" id="PS50011">
    <property type="entry name" value="PROTEIN_KINASE_DOM"/>
    <property type="match status" value="1"/>
</dbReference>
<dbReference type="GO" id="GO:0005509">
    <property type="term" value="F:calcium ion binding"/>
    <property type="evidence" value="ECO:0007669"/>
    <property type="project" value="InterPro"/>
</dbReference>
<dbReference type="SMART" id="SM00054">
    <property type="entry name" value="EFh"/>
    <property type="match status" value="4"/>
</dbReference>
<keyword evidence="10" id="KW-0808">Transferase</keyword>
<dbReference type="PROSITE" id="PS00108">
    <property type="entry name" value="PROTEIN_KINASE_ST"/>
    <property type="match status" value="1"/>
</dbReference>
<dbReference type="Gene3D" id="3.30.200.20">
    <property type="entry name" value="Phosphorylase Kinase, domain 1"/>
    <property type="match status" value="1"/>
</dbReference>
<keyword evidence="36" id="KW-1185">Reference proteome</keyword>
<evidence type="ECO:0000259" key="33">
    <source>
        <dbReference type="PROSITE" id="PS50011"/>
    </source>
</evidence>
<evidence type="ECO:0000256" key="18">
    <source>
        <dbReference type="ARBA" id="ARBA00022846"/>
    </source>
</evidence>
<reference evidence="35" key="1">
    <citation type="submission" date="2021-09" db="EMBL/GenBank/DDBJ databases">
        <authorList>
            <consortium name="AG Swart"/>
            <person name="Singh M."/>
            <person name="Singh A."/>
            <person name="Seah K."/>
            <person name="Emmerich C."/>
        </authorList>
    </citation>
    <scope>NUCLEOTIDE SEQUENCE</scope>
    <source>
        <strain evidence="35">ATCC30299</strain>
    </source>
</reference>
<keyword evidence="23" id="KW-0449">Lipoprotein</keyword>
<keyword evidence="9 31" id="KW-0723">Serine/threonine-protein kinase</keyword>
<dbReference type="FunFam" id="1.10.510.10:FF:000398">
    <property type="entry name" value="Calcium-dependent protein kinase 1"/>
    <property type="match status" value="1"/>
</dbReference>
<dbReference type="PANTHER" id="PTHR24349">
    <property type="entry name" value="SERINE/THREONINE-PROTEIN KINASE"/>
    <property type="match status" value="1"/>
</dbReference>
<dbReference type="InterPro" id="IPR018247">
    <property type="entry name" value="EF_Hand_1_Ca_BS"/>
</dbReference>
<evidence type="ECO:0000256" key="14">
    <source>
        <dbReference type="ARBA" id="ARBA00022741"/>
    </source>
</evidence>
<evidence type="ECO:0000256" key="4">
    <source>
        <dbReference type="ARBA" id="ARBA00004425"/>
    </source>
</evidence>
<dbReference type="AlphaFoldDB" id="A0AAU9JNF7"/>
<evidence type="ECO:0000256" key="29">
    <source>
        <dbReference type="ARBA" id="ARBA00068067"/>
    </source>
</evidence>
<evidence type="ECO:0000256" key="31">
    <source>
        <dbReference type="RuleBase" id="RU000304"/>
    </source>
</evidence>
<evidence type="ECO:0000256" key="7">
    <source>
        <dbReference type="ARBA" id="ARBA00022475"/>
    </source>
</evidence>
<evidence type="ECO:0000256" key="2">
    <source>
        <dbReference type="ARBA" id="ARBA00004230"/>
    </source>
</evidence>
<gene>
    <name evidence="35" type="ORF">BSTOLATCC_MIC44448</name>
</gene>
<evidence type="ECO:0000256" key="25">
    <source>
        <dbReference type="ARBA" id="ARBA00047899"/>
    </source>
</evidence>
<dbReference type="PROSITE" id="PS50222">
    <property type="entry name" value="EF_HAND_2"/>
    <property type="match status" value="4"/>
</dbReference>
<dbReference type="InterPro" id="IPR000719">
    <property type="entry name" value="Prot_kinase_dom"/>
</dbReference>
<dbReference type="GO" id="GO:0031514">
    <property type="term" value="C:motile cilium"/>
    <property type="evidence" value="ECO:0007669"/>
    <property type="project" value="UniProtKB-SubCell"/>
</dbReference>
<proteinExistence type="inferred from homology"/>
<evidence type="ECO:0000256" key="28">
    <source>
        <dbReference type="ARBA" id="ARBA00060437"/>
    </source>
</evidence>
<comment type="subunit">
    <text evidence="5">Monomer.</text>
</comment>
<keyword evidence="19" id="KW-0472">Membrane</keyword>
<evidence type="ECO:0000313" key="36">
    <source>
        <dbReference type="Proteomes" id="UP001162131"/>
    </source>
</evidence>
<dbReference type="Proteomes" id="UP001162131">
    <property type="component" value="Unassembled WGS sequence"/>
</dbReference>
<dbReference type="InterPro" id="IPR050205">
    <property type="entry name" value="CDPK_Ser/Thr_kinases"/>
</dbReference>
<keyword evidence="22" id="KW-0966">Cell projection</keyword>
<organism evidence="35 36">
    <name type="scientific">Blepharisma stoltei</name>
    <dbReference type="NCBI Taxonomy" id="1481888"/>
    <lineage>
        <taxon>Eukaryota</taxon>
        <taxon>Sar</taxon>
        <taxon>Alveolata</taxon>
        <taxon>Ciliophora</taxon>
        <taxon>Postciliodesmatophora</taxon>
        <taxon>Heterotrichea</taxon>
        <taxon>Heterotrichida</taxon>
        <taxon>Blepharismidae</taxon>
        <taxon>Blepharisma</taxon>
    </lineage>
</organism>
<comment type="function">
    <text evidence="27">Calcium-dependent protein kinase which acts as a sensor and effector of intracellular Ca(2+) levels probably in part downstream of cGMP-activated PKG kinase. During the liver stage, involved in sporozoite motility and thus in sporozoite invasion of host hepatocytes, probably together with CDPK4 and CDPK5. In the mosquito midgut and during the last stage of male gamete exflagellation, may play a role in the rupture of the host erythrocyte membrane. In the mosquito midgut, required for the differentiation of the zygote into the ookinete by promoting the translational activation of a subset of repressed mRNAs; these mRNAs are kept repressed in the zygote by the DOZI- or CITH-containing mRNP complexes. Dispensable during the asexual blood stage.</text>
</comment>
<feature type="domain" description="Protein kinase" evidence="33">
    <location>
        <begin position="50"/>
        <end position="306"/>
    </location>
</feature>
<dbReference type="Pfam" id="PF13499">
    <property type="entry name" value="EF-hand_7"/>
    <property type="match status" value="2"/>
</dbReference>
<comment type="subcellular location">
    <subcellularLocation>
        <location evidence="3">Cell membrane</location>
        <topology evidence="3">Lipid-anchor</topology>
        <orientation evidence="3">Cytoplasmic side</orientation>
    </subcellularLocation>
    <subcellularLocation>
        <location evidence="2">Cell projection</location>
        <location evidence="2">Cilium</location>
        <location evidence="2">Flagellum</location>
    </subcellularLocation>
    <subcellularLocation>
        <location evidence="4">Host cell membrane</location>
        <topology evidence="4">Lipid-anchor</topology>
    </subcellularLocation>
    <subcellularLocation>
        <location evidence="28">Parasitophorous vacuole membrane</location>
        <topology evidence="28">Lipid-anchor</topology>
    </subcellularLocation>
</comment>
<dbReference type="PROSITE" id="PS00107">
    <property type="entry name" value="PROTEIN_KINASE_ATP"/>
    <property type="match status" value="1"/>
</dbReference>
<evidence type="ECO:0000256" key="8">
    <source>
        <dbReference type="ARBA" id="ARBA00022511"/>
    </source>
</evidence>
<dbReference type="GO" id="GO:0005886">
    <property type="term" value="C:plasma membrane"/>
    <property type="evidence" value="ECO:0007669"/>
    <property type="project" value="UniProtKB-SubCell"/>
</dbReference>
<protein>
    <recommendedName>
        <fullName evidence="29">Calcium-dependent protein kinase 1</fullName>
        <ecNumber evidence="6">2.7.11.1</ecNumber>
    </recommendedName>
</protein>
<evidence type="ECO:0000313" key="35">
    <source>
        <dbReference type="EMBL" id="CAG9327821.1"/>
    </source>
</evidence>
<evidence type="ECO:0000256" key="15">
    <source>
        <dbReference type="ARBA" id="ARBA00022777"/>
    </source>
</evidence>
<comment type="cofactor">
    <cofactor evidence="1">
        <name>Mg(2+)</name>
        <dbReference type="ChEBI" id="CHEBI:18420"/>
    </cofactor>
</comment>
<keyword evidence="17 30" id="KW-0067">ATP-binding</keyword>
<keyword evidence="13" id="KW-0677">Repeat</keyword>
<evidence type="ECO:0000256" key="23">
    <source>
        <dbReference type="ARBA" id="ARBA00023288"/>
    </source>
</evidence>
<comment type="catalytic activity">
    <reaction evidence="25">
        <text>L-threonyl-[protein] + ATP = O-phospho-L-threonyl-[protein] + ADP + H(+)</text>
        <dbReference type="Rhea" id="RHEA:46608"/>
        <dbReference type="Rhea" id="RHEA-COMP:11060"/>
        <dbReference type="Rhea" id="RHEA-COMP:11605"/>
        <dbReference type="ChEBI" id="CHEBI:15378"/>
        <dbReference type="ChEBI" id="CHEBI:30013"/>
        <dbReference type="ChEBI" id="CHEBI:30616"/>
        <dbReference type="ChEBI" id="CHEBI:61977"/>
        <dbReference type="ChEBI" id="CHEBI:456216"/>
        <dbReference type="EC" id="2.7.11.1"/>
    </reaction>
</comment>
<keyword evidence="20" id="KW-0969">Cilium</keyword>
<dbReference type="SUPFAM" id="SSF56112">
    <property type="entry name" value="Protein kinase-like (PK-like)"/>
    <property type="match status" value="1"/>
</dbReference>
<dbReference type="FunFam" id="1.10.238.10:FF:000003">
    <property type="entry name" value="Calmodulin A"/>
    <property type="match status" value="1"/>
</dbReference>
<dbReference type="GO" id="GO:0020005">
    <property type="term" value="C:symbiont-containing vacuole membrane"/>
    <property type="evidence" value="ECO:0007669"/>
    <property type="project" value="UniProtKB-SubCell"/>
</dbReference>
<accession>A0AAU9JNF7</accession>
<evidence type="ECO:0000256" key="27">
    <source>
        <dbReference type="ARBA" id="ARBA00056933"/>
    </source>
</evidence>
<comment type="caution">
    <text evidence="35">The sequence shown here is derived from an EMBL/GenBank/DDBJ whole genome shotgun (WGS) entry which is preliminary data.</text>
</comment>
<evidence type="ECO:0000256" key="16">
    <source>
        <dbReference type="ARBA" id="ARBA00022837"/>
    </source>
</evidence>
<keyword evidence="21" id="KW-0564">Palmitate</keyword>
<dbReference type="InterPro" id="IPR011992">
    <property type="entry name" value="EF-hand-dom_pair"/>
</dbReference>
<feature type="domain" description="EF-hand" evidence="34">
    <location>
        <begin position="352"/>
        <end position="387"/>
    </location>
</feature>
<evidence type="ECO:0000256" key="32">
    <source>
        <dbReference type="SAM" id="MobiDB-lite"/>
    </source>
</evidence>
<keyword evidence="12" id="KW-0479">Metal-binding</keyword>
<dbReference type="Gene3D" id="1.10.238.10">
    <property type="entry name" value="EF-hand"/>
    <property type="match status" value="2"/>
</dbReference>
<evidence type="ECO:0000256" key="21">
    <source>
        <dbReference type="ARBA" id="ARBA00023139"/>
    </source>
</evidence>
<evidence type="ECO:0000256" key="30">
    <source>
        <dbReference type="PROSITE-ProRule" id="PRU10141"/>
    </source>
</evidence>
<keyword evidence="19" id="KW-1043">Host membrane</keyword>
<dbReference type="GO" id="GO:0005524">
    <property type="term" value="F:ATP binding"/>
    <property type="evidence" value="ECO:0007669"/>
    <property type="project" value="UniProtKB-UniRule"/>
</dbReference>
<feature type="region of interest" description="Disordered" evidence="32">
    <location>
        <begin position="1"/>
        <end position="27"/>
    </location>
</feature>
<evidence type="ECO:0000256" key="12">
    <source>
        <dbReference type="ARBA" id="ARBA00022723"/>
    </source>
</evidence>
<dbReference type="GO" id="GO:0020002">
    <property type="term" value="C:host cell plasma membrane"/>
    <property type="evidence" value="ECO:0007669"/>
    <property type="project" value="UniProtKB-SubCell"/>
</dbReference>
<evidence type="ECO:0000256" key="22">
    <source>
        <dbReference type="ARBA" id="ARBA00023273"/>
    </source>
</evidence>
<dbReference type="EC" id="2.7.11.1" evidence="6"/>
<keyword evidence="18" id="KW-0282">Flagellum</keyword>
<dbReference type="FunFam" id="3.30.200.20:FF:000315">
    <property type="entry name" value="Calcium-dependent protein kinase 3"/>
    <property type="match status" value="1"/>
</dbReference>
<evidence type="ECO:0000256" key="26">
    <source>
        <dbReference type="ARBA" id="ARBA00048679"/>
    </source>
</evidence>
<dbReference type="CDD" id="cd00051">
    <property type="entry name" value="EFh"/>
    <property type="match status" value="1"/>
</dbReference>
<evidence type="ECO:0000256" key="11">
    <source>
        <dbReference type="ARBA" id="ARBA00022707"/>
    </source>
</evidence>
<keyword evidence="14 30" id="KW-0547">Nucleotide-binding</keyword>
<feature type="binding site" evidence="30">
    <location>
        <position position="79"/>
    </location>
    <ligand>
        <name>ATP</name>
        <dbReference type="ChEBI" id="CHEBI:30616"/>
    </ligand>
</feature>
<evidence type="ECO:0000256" key="24">
    <source>
        <dbReference type="ARBA" id="ARBA00024334"/>
    </source>
</evidence>
<dbReference type="SUPFAM" id="SSF47473">
    <property type="entry name" value="EF-hand"/>
    <property type="match status" value="1"/>
</dbReference>
<sequence>MGACCATSKSPKHKGSNNEPKSGKNLKDRKFSVSTSNLVQLIKGSVADKYEIVRAIGDGGFGQVKLGRHKETKLERAIKFIPLSSIDKSKIAQLMEEVNILKKLDHPNIIKIFEVYQDEKYLSMVTELCTGGELFDRIKELDYFSENQAAKYMFDITSAIKYCHEAGIVHRDLKPENLLLENKTPTARLKLIDFGTSQEFNKGKKMKKFIGTSYYVAPEVINGSYDQKCDVWSLGVILYIMLSGTPPFNGPDDDAIYANILKRPLSFSSSRWNFISKEAKDLIKLMLNKNPEKRIDVGEVFNHSWIQSRAHNRVPDQPIAKESLQHLSNFNIQNRLQRATMTFIVSQIVSGDELANLRDIFQEIDENGDGKLSREELVKGFSKFPMFSGVDVDELMNQCDADGNGYVDYTEFLTAATNWSTALSRERLQTAFKIFDKDGNGKISLDELKQALGGTEENETVFMRMIMDADKNGDGEIDLDEFTQLMLATVNTTNQPSNRI</sequence>
<evidence type="ECO:0000256" key="20">
    <source>
        <dbReference type="ARBA" id="ARBA00023069"/>
    </source>
</evidence>
<dbReference type="InterPro" id="IPR002048">
    <property type="entry name" value="EF_hand_dom"/>
</dbReference>
<evidence type="ECO:0000256" key="1">
    <source>
        <dbReference type="ARBA" id="ARBA00001946"/>
    </source>
</evidence>
<evidence type="ECO:0000256" key="13">
    <source>
        <dbReference type="ARBA" id="ARBA00022737"/>
    </source>
</evidence>
<dbReference type="Gene3D" id="1.10.510.10">
    <property type="entry name" value="Transferase(Phosphotransferase) domain 1"/>
    <property type="match status" value="1"/>
</dbReference>